<keyword evidence="1" id="KW-0732">Signal</keyword>
<evidence type="ECO:0000313" key="3">
    <source>
        <dbReference type="Proteomes" id="UP000076881"/>
    </source>
</evidence>
<evidence type="ECO:0000256" key="1">
    <source>
        <dbReference type="SAM" id="SignalP"/>
    </source>
</evidence>
<comment type="caution">
    <text evidence="2">The sequence shown here is derived from an EMBL/GenBank/DDBJ whole genome shotgun (WGS) entry which is preliminary data.</text>
</comment>
<sequence>MQFKALLTLALATAVAGLCHSDADCPSGKHCKQQGEFPNIKFWGNFGIPVYSSTGSDDGCDERKQD</sequence>
<reference evidence="2 3" key="1">
    <citation type="journal article" date="2016" name="Genome Biol. Evol.">
        <title>Divergent and convergent evolution of fungal pathogenicity.</title>
        <authorList>
            <person name="Shang Y."/>
            <person name="Xiao G."/>
            <person name="Zheng P."/>
            <person name="Cen K."/>
            <person name="Zhan S."/>
            <person name="Wang C."/>
        </authorList>
    </citation>
    <scope>NUCLEOTIDE SEQUENCE [LARGE SCALE GENOMIC DNA]</scope>
    <source>
        <strain evidence="2 3">RCEF 1005</strain>
    </source>
</reference>
<dbReference type="AlphaFoldDB" id="A0A162N2W2"/>
<keyword evidence="3" id="KW-1185">Reference proteome</keyword>
<evidence type="ECO:0000313" key="2">
    <source>
        <dbReference type="EMBL" id="OAA74659.1"/>
    </source>
</evidence>
<name>A0A162N2W2_CORDF</name>
<accession>A0A162N2W2</accession>
<gene>
    <name evidence="2" type="ORF">LEL_08240</name>
</gene>
<feature type="chain" id="PRO_5007837629" evidence="1">
    <location>
        <begin position="22"/>
        <end position="66"/>
    </location>
</feature>
<feature type="signal peptide" evidence="1">
    <location>
        <begin position="1"/>
        <end position="21"/>
    </location>
</feature>
<dbReference type="EMBL" id="AZHF01000006">
    <property type="protein sequence ID" value="OAA74659.1"/>
    <property type="molecule type" value="Genomic_DNA"/>
</dbReference>
<organism evidence="2 3">
    <name type="scientific">Akanthomyces lecanii RCEF 1005</name>
    <dbReference type="NCBI Taxonomy" id="1081108"/>
    <lineage>
        <taxon>Eukaryota</taxon>
        <taxon>Fungi</taxon>
        <taxon>Dikarya</taxon>
        <taxon>Ascomycota</taxon>
        <taxon>Pezizomycotina</taxon>
        <taxon>Sordariomycetes</taxon>
        <taxon>Hypocreomycetidae</taxon>
        <taxon>Hypocreales</taxon>
        <taxon>Cordycipitaceae</taxon>
        <taxon>Akanthomyces</taxon>
        <taxon>Cordyceps confragosa</taxon>
    </lineage>
</organism>
<dbReference type="Proteomes" id="UP000076881">
    <property type="component" value="Unassembled WGS sequence"/>
</dbReference>
<proteinExistence type="predicted"/>
<protein>
    <submittedName>
        <fullName evidence="2">Uncharacterized protein</fullName>
    </submittedName>
</protein>